<evidence type="ECO:0000256" key="2">
    <source>
        <dbReference type="ARBA" id="ARBA00007871"/>
    </source>
</evidence>
<dbReference type="SUPFAM" id="SSF47979">
    <property type="entry name" value="Iron-dependent repressor protein, dimerization domain"/>
    <property type="match status" value="1"/>
</dbReference>
<keyword evidence="6" id="KW-0805">Transcription regulation</keyword>
<dbReference type="NCBIfam" id="NF003025">
    <property type="entry name" value="PRK03902.1"/>
    <property type="match status" value="1"/>
</dbReference>
<comment type="caution">
    <text evidence="13">The sequence shown here is derived from an EMBL/GenBank/DDBJ whole genome shotgun (WGS) entry which is preliminary data.</text>
</comment>
<evidence type="ECO:0000313" key="13">
    <source>
        <dbReference type="EMBL" id="MFD0868583.1"/>
    </source>
</evidence>
<evidence type="ECO:0000256" key="9">
    <source>
        <dbReference type="ARBA" id="ARBA00023163"/>
    </source>
</evidence>
<dbReference type="InterPro" id="IPR022687">
    <property type="entry name" value="HTH_DTXR"/>
</dbReference>
<dbReference type="Gene3D" id="1.10.60.10">
    <property type="entry name" value="Iron dependent repressor, metal binding and dimerisation domain"/>
    <property type="match status" value="1"/>
</dbReference>
<keyword evidence="4" id="KW-0963">Cytoplasm</keyword>
<dbReference type="Proteomes" id="UP001597120">
    <property type="component" value="Unassembled WGS sequence"/>
</dbReference>
<keyword evidence="7" id="KW-0238">DNA-binding</keyword>
<reference evidence="14" key="1">
    <citation type="journal article" date="2019" name="Int. J. Syst. Evol. Microbiol.">
        <title>The Global Catalogue of Microorganisms (GCM) 10K type strain sequencing project: providing services to taxonomists for standard genome sequencing and annotation.</title>
        <authorList>
            <consortium name="The Broad Institute Genomics Platform"/>
            <consortium name="The Broad Institute Genome Sequencing Center for Infectious Disease"/>
            <person name="Wu L."/>
            <person name="Ma J."/>
        </authorList>
    </citation>
    <scope>NUCLEOTIDE SEQUENCE [LARGE SCALE GENOMIC DNA]</scope>
    <source>
        <strain evidence="14">CCUG 57263</strain>
    </source>
</reference>
<keyword evidence="9" id="KW-0804">Transcription</keyword>
<evidence type="ECO:0000256" key="4">
    <source>
        <dbReference type="ARBA" id="ARBA00022490"/>
    </source>
</evidence>
<comment type="similarity">
    <text evidence="2">Belongs to the DtxR/MntR family.</text>
</comment>
<keyword evidence="10" id="KW-0464">Manganese</keyword>
<dbReference type="Pfam" id="PF01325">
    <property type="entry name" value="Fe_dep_repress"/>
    <property type="match status" value="1"/>
</dbReference>
<keyword evidence="14" id="KW-1185">Reference proteome</keyword>
<name>A0ABW3D589_9BACL</name>
<evidence type="ECO:0000256" key="8">
    <source>
        <dbReference type="ARBA" id="ARBA00023159"/>
    </source>
</evidence>
<dbReference type="Gene3D" id="1.10.10.10">
    <property type="entry name" value="Winged helix-like DNA-binding domain superfamily/Winged helix DNA-binding domain"/>
    <property type="match status" value="1"/>
</dbReference>
<feature type="domain" description="HTH dtxR-type" evidence="12">
    <location>
        <begin position="1"/>
        <end position="63"/>
    </location>
</feature>
<dbReference type="Pfam" id="PF02742">
    <property type="entry name" value="Fe_dep_repr_C"/>
    <property type="match status" value="1"/>
</dbReference>
<keyword evidence="5" id="KW-0678">Repressor</keyword>
<evidence type="ECO:0000313" key="14">
    <source>
        <dbReference type="Proteomes" id="UP001597120"/>
    </source>
</evidence>
<dbReference type="PANTHER" id="PTHR33238:SF11">
    <property type="entry name" value="TRANSCRIPTIONAL REGULATOR MNTR"/>
    <property type="match status" value="1"/>
</dbReference>
<accession>A0ABW3D589</accession>
<dbReference type="InterPro" id="IPR036390">
    <property type="entry name" value="WH_DNA-bd_sf"/>
</dbReference>
<comment type="subunit">
    <text evidence="3">Homodimer.</text>
</comment>
<organism evidence="13 14">
    <name type="scientific">Paenibacillus residui</name>
    <dbReference type="NCBI Taxonomy" id="629724"/>
    <lineage>
        <taxon>Bacteria</taxon>
        <taxon>Bacillati</taxon>
        <taxon>Bacillota</taxon>
        <taxon>Bacilli</taxon>
        <taxon>Bacillales</taxon>
        <taxon>Paenibacillaceae</taxon>
        <taxon>Paenibacillus</taxon>
    </lineage>
</organism>
<evidence type="ECO:0000256" key="6">
    <source>
        <dbReference type="ARBA" id="ARBA00023015"/>
    </source>
</evidence>
<evidence type="ECO:0000256" key="7">
    <source>
        <dbReference type="ARBA" id="ARBA00023125"/>
    </source>
</evidence>
<evidence type="ECO:0000256" key="3">
    <source>
        <dbReference type="ARBA" id="ARBA00011738"/>
    </source>
</evidence>
<sequence>MPTPAMEDYLEQIYRLIETKGYARPVDIAARLKVTSPTVTKMIQRLHESGFVRYEKYRDVILTAKGKKIGQSTVRKHEILEEFFRILRVDDEVACLEIEQIEHYIGQQTSCRIASLVQFLKEHPPIYQSFLQHLLIRHAPPNKRLPDPSE</sequence>
<dbReference type="InterPro" id="IPR001367">
    <property type="entry name" value="Fe_dep_repressor"/>
</dbReference>
<protein>
    <recommendedName>
        <fullName evidence="11">Manganese transport regulator</fullName>
    </recommendedName>
</protein>
<evidence type="ECO:0000256" key="11">
    <source>
        <dbReference type="ARBA" id="ARBA00032593"/>
    </source>
</evidence>
<gene>
    <name evidence="13" type="primary">mntR</name>
    <name evidence="13" type="ORF">ACFQ03_05435</name>
</gene>
<evidence type="ECO:0000259" key="12">
    <source>
        <dbReference type="PROSITE" id="PS50944"/>
    </source>
</evidence>
<keyword evidence="8" id="KW-0010">Activator</keyword>
<evidence type="ECO:0000256" key="10">
    <source>
        <dbReference type="ARBA" id="ARBA00023211"/>
    </source>
</evidence>
<evidence type="ECO:0000256" key="5">
    <source>
        <dbReference type="ARBA" id="ARBA00022491"/>
    </source>
</evidence>
<dbReference type="InterPro" id="IPR036388">
    <property type="entry name" value="WH-like_DNA-bd_sf"/>
</dbReference>
<dbReference type="EMBL" id="JBHTIU010000016">
    <property type="protein sequence ID" value="MFD0868583.1"/>
    <property type="molecule type" value="Genomic_DNA"/>
</dbReference>
<dbReference type="PANTHER" id="PTHR33238">
    <property type="entry name" value="IRON (METAL) DEPENDENT REPRESSOR, DTXR FAMILY"/>
    <property type="match status" value="1"/>
</dbReference>
<dbReference type="RefSeq" id="WP_150959744.1">
    <property type="nucleotide sequence ID" value="NZ_JBHTIU010000016.1"/>
</dbReference>
<comment type="subcellular location">
    <subcellularLocation>
        <location evidence="1">Cytoplasm</location>
    </subcellularLocation>
</comment>
<dbReference type="SUPFAM" id="SSF46785">
    <property type="entry name" value="Winged helix' DNA-binding domain"/>
    <property type="match status" value="1"/>
</dbReference>
<dbReference type="PROSITE" id="PS50944">
    <property type="entry name" value="HTH_DTXR"/>
    <property type="match status" value="1"/>
</dbReference>
<proteinExistence type="inferred from homology"/>
<dbReference type="InterPro" id="IPR036421">
    <property type="entry name" value="Fe_dep_repressor_sf"/>
</dbReference>
<dbReference type="InterPro" id="IPR022689">
    <property type="entry name" value="Iron_dep_repressor"/>
</dbReference>
<dbReference type="InterPro" id="IPR050536">
    <property type="entry name" value="DtxR_MntR_Metal-Reg"/>
</dbReference>
<evidence type="ECO:0000256" key="1">
    <source>
        <dbReference type="ARBA" id="ARBA00004496"/>
    </source>
</evidence>
<dbReference type="SMART" id="SM00529">
    <property type="entry name" value="HTH_DTXR"/>
    <property type="match status" value="1"/>
</dbReference>